<evidence type="ECO:0000313" key="13">
    <source>
        <dbReference type="EMBL" id="CAD8160118.1"/>
    </source>
</evidence>
<dbReference type="AlphaFoldDB" id="A0A8S1U649"/>
<dbReference type="EMBL" id="CAJJDO010000034">
    <property type="protein sequence ID" value="CAD8160118.1"/>
    <property type="molecule type" value="Genomic_DNA"/>
</dbReference>
<comment type="similarity">
    <text evidence="1">Belongs to the peptidase C2 family.</text>
</comment>
<evidence type="ECO:0000256" key="8">
    <source>
        <dbReference type="ARBA" id="ARBA00022807"/>
    </source>
</evidence>
<dbReference type="InterPro" id="IPR001300">
    <property type="entry name" value="Peptidase_C2_calpain_cat"/>
</dbReference>
<dbReference type="GO" id="GO:0008270">
    <property type="term" value="F:zinc ion binding"/>
    <property type="evidence" value="ECO:0007669"/>
    <property type="project" value="UniProtKB-KW"/>
</dbReference>
<keyword evidence="6" id="KW-0863">Zinc-finger</keyword>
<keyword evidence="3 11" id="KW-0645">Protease</keyword>
<organism evidence="13 14">
    <name type="scientific">Paramecium pentaurelia</name>
    <dbReference type="NCBI Taxonomy" id="43138"/>
    <lineage>
        <taxon>Eukaryota</taxon>
        <taxon>Sar</taxon>
        <taxon>Alveolata</taxon>
        <taxon>Ciliophora</taxon>
        <taxon>Intramacronucleata</taxon>
        <taxon>Oligohymenophorea</taxon>
        <taxon>Peniculida</taxon>
        <taxon>Parameciidae</taxon>
        <taxon>Paramecium</taxon>
    </lineage>
</organism>
<evidence type="ECO:0000256" key="1">
    <source>
        <dbReference type="ARBA" id="ARBA00007623"/>
    </source>
</evidence>
<evidence type="ECO:0000256" key="10">
    <source>
        <dbReference type="PIRSR" id="PIRSR622684-1"/>
    </source>
</evidence>
<sequence length="1132" mass="131583">MSSDSVIQEALSQFIMLRSPQELVHEFKTQTLNLEQIRQLVQVFDPNIPSEDIKHFYLKVITKFKSPEGITADIYQQIVDDEEFTLRAGSSNSYESLPLLKNIIRGVREKKVPIQRLYNFYDKNKDKELQDPEFRNLLEFFYVAITDAQFKKLREEFPDHPLSENVIVGLFEKWQEIVFENTQGDPQVILEAPSKTQNLLTVPKQNQTITLELTREEDERFKDFMGVDFKIPGVKELADLQKRCQQTQEIFTDPDFAPNVKSLGPKFSGNNWQRLQELFKGEQKVFSLDTQHDKSGVGLNKWISHRDICQGDLGDCYFMSTLSSIACKWPDQIKDLFPIQRANKFGVYGVKMCINGEWKVIPVDDNIPVKNGKIAFTKNSDKEIWVSLLEKAWAKVNGSYTNIDAGDPREVIKTITGGPVWLLLTNKPNFKENFITCVKQKCVMVTGTYSKNADYSAIGLEPGHAYSILNVKTVNHPQRGQVHLLKIRNPWARKEWKGDWSDESELWTPELKEQAGNTGRENDGIFYMSLDDYTKYFFSVFCGYFKTDYIYNSMRFNIKRNKGAYFGFEIKKEGEYFFAIHQESTRLYRSQPELKYDYSYVRLLLAKELQHGYEYIEGKFYKDIETHVGRVGVNFTPGKYILYIKIKWHVPSWNEHSVVLSTYGEQYVQLKEVPRDPFRPDQIKDLFPIQRANKFGVYGVKMCINGEWKVIPVDDNIPVKNGKIAFTKNSDKEIWVSLLEKTWAKVNGSYTNIDAGDPREVIKTITGGPVWLLLTNKPSFKENFITCVKQKCVMVTGTYSKNADYSAIGLEPGHAYSILNVKTVNHPQRGQVHLLKIRNPWARKEWKGDWSDESELWTPELKEQAGNTGRENDGIFYMSLDDYTKYFFSVFCGYFKTDYIYNSMRFNIKRNKGAYFGFEIKKEGEYFFAIHQESTRLYRSQPELKYDYSYVRLLLAKELQHGYEYIEGKFYKDIETHVGRVGVNFTPGKYILYIKIKWHVPSWDEHSVVLSTYGEQYVQLKEVPRDPNLVPQTMMHQVRSNNKVEEVLPGVMMKMDNNGNLGIGYIYYKNESTQQVNFETNLVNKGGCKLTKPERGYYFKSFIPPQGERLVTFTITPPITELSMPTLSHKLL</sequence>
<evidence type="ECO:0000313" key="14">
    <source>
        <dbReference type="Proteomes" id="UP000689195"/>
    </source>
</evidence>
<evidence type="ECO:0000259" key="12">
    <source>
        <dbReference type="PROSITE" id="PS50203"/>
    </source>
</evidence>
<dbReference type="GO" id="GO:0006508">
    <property type="term" value="P:proteolysis"/>
    <property type="evidence" value="ECO:0007669"/>
    <property type="project" value="UniProtKB-KW"/>
</dbReference>
<evidence type="ECO:0000256" key="7">
    <source>
        <dbReference type="ARBA" id="ARBA00022801"/>
    </source>
</evidence>
<keyword evidence="4" id="KW-0479">Metal-binding</keyword>
<dbReference type="PROSITE" id="PS50203">
    <property type="entry name" value="CALPAIN_CAT"/>
    <property type="match status" value="2"/>
</dbReference>
<accession>A0A8S1U649</accession>
<dbReference type="InterPro" id="IPR022684">
    <property type="entry name" value="Calpain_cysteine_protease"/>
</dbReference>
<keyword evidence="7 11" id="KW-0378">Hydrolase</keyword>
<dbReference type="PANTHER" id="PTHR10183:SF379">
    <property type="entry name" value="CALPAIN-5"/>
    <property type="match status" value="1"/>
</dbReference>
<feature type="active site" evidence="10 11">
    <location>
        <position position="489"/>
    </location>
</feature>
<keyword evidence="8 11" id="KW-0788">Thiol protease</keyword>
<feature type="active site" evidence="10 11">
    <location>
        <position position="316"/>
    </location>
</feature>
<dbReference type="FunFam" id="3.90.70.10:FF:000010">
    <property type="entry name" value="Calpain 15"/>
    <property type="match status" value="2"/>
</dbReference>
<dbReference type="GO" id="GO:0004198">
    <property type="term" value="F:calcium-dependent cysteine-type endopeptidase activity"/>
    <property type="evidence" value="ECO:0007669"/>
    <property type="project" value="InterPro"/>
</dbReference>
<evidence type="ECO:0000256" key="4">
    <source>
        <dbReference type="ARBA" id="ARBA00022723"/>
    </source>
</evidence>
<keyword evidence="9" id="KW-0862">Zinc</keyword>
<keyword evidence="5" id="KW-0677">Repeat</keyword>
<name>A0A8S1U649_9CILI</name>
<dbReference type="Pfam" id="PF00648">
    <property type="entry name" value="Peptidase_C2"/>
    <property type="match status" value="2"/>
</dbReference>
<evidence type="ECO:0000256" key="2">
    <source>
        <dbReference type="ARBA" id="ARBA00022553"/>
    </source>
</evidence>
<dbReference type="PANTHER" id="PTHR10183">
    <property type="entry name" value="CALPAIN"/>
    <property type="match status" value="1"/>
</dbReference>
<evidence type="ECO:0000256" key="6">
    <source>
        <dbReference type="ARBA" id="ARBA00022771"/>
    </source>
</evidence>
<dbReference type="OrthoDB" id="167576at2759"/>
<comment type="caution">
    <text evidence="11">Lacks conserved residue(s) required for the propagation of feature annotation.</text>
</comment>
<keyword evidence="2" id="KW-0597">Phosphoprotein</keyword>
<evidence type="ECO:0000256" key="3">
    <source>
        <dbReference type="ARBA" id="ARBA00022670"/>
    </source>
</evidence>
<dbReference type="SMART" id="SM00230">
    <property type="entry name" value="CysPc"/>
    <property type="match status" value="2"/>
</dbReference>
<reference evidence="13" key="1">
    <citation type="submission" date="2021-01" db="EMBL/GenBank/DDBJ databases">
        <authorList>
            <consortium name="Genoscope - CEA"/>
            <person name="William W."/>
        </authorList>
    </citation>
    <scope>NUCLEOTIDE SEQUENCE</scope>
</reference>
<dbReference type="InterPro" id="IPR018247">
    <property type="entry name" value="EF_Hand_1_Ca_BS"/>
</dbReference>
<feature type="domain" description="Calpain catalytic" evidence="12">
    <location>
        <begin position="679"/>
        <end position="896"/>
    </location>
</feature>
<gene>
    <name evidence="13" type="ORF">PPENT_87.1.T0340171</name>
</gene>
<evidence type="ECO:0000256" key="11">
    <source>
        <dbReference type="PROSITE-ProRule" id="PRU00239"/>
    </source>
</evidence>
<feature type="domain" description="Calpain catalytic" evidence="12">
    <location>
        <begin position="250"/>
        <end position="546"/>
    </location>
</feature>
<protein>
    <recommendedName>
        <fullName evidence="12">Calpain catalytic domain-containing protein</fullName>
    </recommendedName>
</protein>
<dbReference type="CDD" id="cd00044">
    <property type="entry name" value="CysPc"/>
    <property type="match status" value="1"/>
</dbReference>
<dbReference type="PROSITE" id="PS00018">
    <property type="entry name" value="EF_HAND_1"/>
    <property type="match status" value="1"/>
</dbReference>
<comment type="caution">
    <text evidence="13">The sequence shown here is derived from an EMBL/GenBank/DDBJ whole genome shotgun (WGS) entry which is preliminary data.</text>
</comment>
<feature type="active site" evidence="10 11">
    <location>
        <position position="464"/>
    </location>
</feature>
<keyword evidence="14" id="KW-1185">Reference proteome</keyword>
<proteinExistence type="inferred from homology"/>
<evidence type="ECO:0000256" key="9">
    <source>
        <dbReference type="ARBA" id="ARBA00022833"/>
    </source>
</evidence>
<evidence type="ECO:0000256" key="5">
    <source>
        <dbReference type="ARBA" id="ARBA00022737"/>
    </source>
</evidence>
<dbReference type="Proteomes" id="UP000689195">
    <property type="component" value="Unassembled WGS sequence"/>
</dbReference>